<gene>
    <name evidence="2" type="ORF">LUCI_5144</name>
</gene>
<keyword evidence="1" id="KW-1133">Transmembrane helix</keyword>
<protein>
    <submittedName>
        <fullName evidence="2">Uncharacterized protein</fullName>
    </submittedName>
</protein>
<reference evidence="2 3" key="1">
    <citation type="submission" date="2018-06" db="EMBL/GenBank/DDBJ databases">
        <authorList>
            <person name="Strepis N."/>
        </authorList>
    </citation>
    <scope>NUCLEOTIDE SEQUENCE [LARGE SCALE GENOMIC DNA]</scope>
    <source>
        <strain evidence="2">LUCI</strain>
    </source>
</reference>
<dbReference type="OrthoDB" id="1682921at2"/>
<organism evidence="2 3">
    <name type="scientific">Lucifera butyrica</name>
    <dbReference type="NCBI Taxonomy" id="1351585"/>
    <lineage>
        <taxon>Bacteria</taxon>
        <taxon>Bacillati</taxon>
        <taxon>Bacillota</taxon>
        <taxon>Negativicutes</taxon>
        <taxon>Veillonellales</taxon>
        <taxon>Veillonellaceae</taxon>
        <taxon>Lucifera</taxon>
    </lineage>
</organism>
<name>A0A498RAS9_9FIRM</name>
<accession>A0A498RAS9</accession>
<keyword evidence="3" id="KW-1185">Reference proteome</keyword>
<dbReference type="Proteomes" id="UP000277811">
    <property type="component" value="Unassembled WGS sequence"/>
</dbReference>
<keyword evidence="1" id="KW-0812">Transmembrane</keyword>
<sequence>MYNHTITKLPYLPVFILLLIAGVFTGGVFGILIGLFEKDVLTISGGALLGILWGLFSGLAGMSYIFVFNFLAPVTGGIPVRVEPFAKPAAANSVSPPETAGPPAG</sequence>
<evidence type="ECO:0000313" key="2">
    <source>
        <dbReference type="EMBL" id="VBB09846.1"/>
    </source>
</evidence>
<evidence type="ECO:0000313" key="3">
    <source>
        <dbReference type="Proteomes" id="UP000277811"/>
    </source>
</evidence>
<feature type="transmembrane region" description="Helical" evidence="1">
    <location>
        <begin position="48"/>
        <end position="71"/>
    </location>
</feature>
<dbReference type="EMBL" id="UPPP01000134">
    <property type="protein sequence ID" value="VBB09846.1"/>
    <property type="molecule type" value="Genomic_DNA"/>
</dbReference>
<feature type="transmembrane region" description="Helical" evidence="1">
    <location>
        <begin position="12"/>
        <end position="36"/>
    </location>
</feature>
<keyword evidence="1" id="KW-0472">Membrane</keyword>
<evidence type="ECO:0000256" key="1">
    <source>
        <dbReference type="SAM" id="Phobius"/>
    </source>
</evidence>
<proteinExistence type="predicted"/>
<dbReference type="AlphaFoldDB" id="A0A498RAS9"/>
<dbReference type="RefSeq" id="WP_122630695.1">
    <property type="nucleotide sequence ID" value="NZ_UPPP01000134.1"/>
</dbReference>